<dbReference type="PROSITE" id="PS50158">
    <property type="entry name" value="ZF_CCHC"/>
    <property type="match status" value="1"/>
</dbReference>
<dbReference type="AlphaFoldDB" id="A0A8I6TKS6"/>
<dbReference type="GO" id="GO:0008270">
    <property type="term" value="F:zinc ion binding"/>
    <property type="evidence" value="ECO:0007669"/>
    <property type="project" value="UniProtKB-KW"/>
</dbReference>
<evidence type="ECO:0000256" key="1">
    <source>
        <dbReference type="PROSITE-ProRule" id="PRU00047"/>
    </source>
</evidence>
<dbReference type="GO" id="GO:0003676">
    <property type="term" value="F:nucleic acid binding"/>
    <property type="evidence" value="ECO:0007669"/>
    <property type="project" value="InterPro"/>
</dbReference>
<keyword evidence="4" id="KW-1185">Reference proteome</keyword>
<evidence type="ECO:0000259" key="2">
    <source>
        <dbReference type="PROSITE" id="PS50158"/>
    </source>
</evidence>
<dbReference type="GeneID" id="106673041"/>
<dbReference type="EnsemblMetazoa" id="XM_014404956.1">
    <property type="protein sequence ID" value="XP_014260442.1"/>
    <property type="gene ID" value="LOC106673041"/>
</dbReference>
<name>A0A8I6TKS6_CIMLE</name>
<dbReference type="OMA" id="KESGCAN"/>
<organism evidence="3 4">
    <name type="scientific">Cimex lectularius</name>
    <name type="common">Bed bug</name>
    <name type="synonym">Acanthia lectularia</name>
    <dbReference type="NCBI Taxonomy" id="79782"/>
    <lineage>
        <taxon>Eukaryota</taxon>
        <taxon>Metazoa</taxon>
        <taxon>Ecdysozoa</taxon>
        <taxon>Arthropoda</taxon>
        <taxon>Hexapoda</taxon>
        <taxon>Insecta</taxon>
        <taxon>Pterygota</taxon>
        <taxon>Neoptera</taxon>
        <taxon>Paraneoptera</taxon>
        <taxon>Hemiptera</taxon>
        <taxon>Heteroptera</taxon>
        <taxon>Panheteroptera</taxon>
        <taxon>Cimicomorpha</taxon>
        <taxon>Cimicidae</taxon>
        <taxon>Cimex</taxon>
    </lineage>
</organism>
<dbReference type="InterPro" id="IPR036875">
    <property type="entry name" value="Znf_CCHC_sf"/>
</dbReference>
<dbReference type="OrthoDB" id="6629358at2759"/>
<dbReference type="Proteomes" id="UP000494040">
    <property type="component" value="Unassembled WGS sequence"/>
</dbReference>
<dbReference type="KEGG" id="clec:106673041"/>
<keyword evidence="1" id="KW-0863">Zinc-finger</keyword>
<dbReference type="RefSeq" id="XP_014260442.1">
    <property type="nucleotide sequence ID" value="XM_014404956.1"/>
</dbReference>
<keyword evidence="1" id="KW-0479">Metal-binding</keyword>
<evidence type="ECO:0000313" key="4">
    <source>
        <dbReference type="Proteomes" id="UP000494040"/>
    </source>
</evidence>
<feature type="domain" description="CCHC-type" evidence="2">
    <location>
        <begin position="166"/>
        <end position="182"/>
    </location>
</feature>
<dbReference type="SUPFAM" id="SSF57756">
    <property type="entry name" value="Retrovirus zinc finger-like domains"/>
    <property type="match status" value="1"/>
</dbReference>
<proteinExistence type="predicted"/>
<sequence>MGITLLTETFVTRYFNVARREGDFKFTCPFLLHKSIKENLGNTSSVTKSRDGKICIGVIGKRNDEKLTKLKTLAGYEVEVTPHYRLNTSRGVVMCHDLMNSSVTDIKEGLEDQGVLEVRRMNTRRNGHVVPSASLILTFDMPRCPDEIKAAFYKLRVRPYIPSPQRCYRCQRFGHISLRCKSPHEVCECGMEGHPKESGCANPHVRKLQRQSYLAITR</sequence>
<evidence type="ECO:0000313" key="3">
    <source>
        <dbReference type="EnsemblMetazoa" id="XP_014260442.1"/>
    </source>
</evidence>
<accession>A0A8I6TKS6</accession>
<dbReference type="InterPro" id="IPR001878">
    <property type="entry name" value="Znf_CCHC"/>
</dbReference>
<keyword evidence="1" id="KW-0862">Zinc</keyword>
<protein>
    <recommendedName>
        <fullName evidence="2">CCHC-type domain-containing protein</fullName>
    </recommendedName>
</protein>
<reference evidence="3" key="1">
    <citation type="submission" date="2022-01" db="UniProtKB">
        <authorList>
            <consortium name="EnsemblMetazoa"/>
        </authorList>
    </citation>
    <scope>IDENTIFICATION</scope>
</reference>